<sequence length="344" mass="38112">MKRTHIALSLLATYALLYIARRLSRLPFANRHHPDLRGKLAIVTGGTRGIGAEIVKGLARLGCDVVVVSEEDASKGSAAAEQIEHDARGGSVSWQFLNLADLAGLREFVRRWNDDGRKLDFLVNNAGILTSPRKRVLTKDGFEIHWTVNYLAHFYLTVSLSDALLSAAKEGGSVRIVSTASINSERFPMDWDDIHKALPGKYGTIPCYAQSKLALVLFASKLARLFQEKHPKLDIAVGSFDPGITHTSVFHPILPGGSRLFRSLVGVLITPLLFWMHTPHESAQTALHFLTAPRSEIVSGGYYVNLRNIPHRRRETEGVVGQDRLWTISGDMIKQAGLDFPRMM</sequence>
<protein>
    <submittedName>
        <fullName evidence="3">NAD(P)-binding protein</fullName>
    </submittedName>
</protein>
<dbReference type="PRINTS" id="PR00081">
    <property type="entry name" value="GDHRDH"/>
</dbReference>
<dbReference type="PANTHER" id="PTHR24320:SF148">
    <property type="entry name" value="NAD(P)-BINDING ROSSMANN-FOLD SUPERFAMILY PROTEIN"/>
    <property type="match status" value="1"/>
</dbReference>
<accession>A0A139A1L1</accession>
<evidence type="ECO:0000313" key="4">
    <source>
        <dbReference type="Proteomes" id="UP000070544"/>
    </source>
</evidence>
<dbReference type="Proteomes" id="UP000070544">
    <property type="component" value="Unassembled WGS sequence"/>
</dbReference>
<dbReference type="Gene3D" id="3.40.50.720">
    <property type="entry name" value="NAD(P)-binding Rossmann-like Domain"/>
    <property type="match status" value="1"/>
</dbReference>
<dbReference type="InterPro" id="IPR002347">
    <property type="entry name" value="SDR_fam"/>
</dbReference>
<dbReference type="EMBL" id="KQ965819">
    <property type="protein sequence ID" value="KXS10666.1"/>
    <property type="molecule type" value="Genomic_DNA"/>
</dbReference>
<keyword evidence="4" id="KW-1185">Reference proteome</keyword>
<organism evidence="3 4">
    <name type="scientific">Gonapodya prolifera (strain JEL478)</name>
    <name type="common">Monoblepharis prolifera</name>
    <dbReference type="NCBI Taxonomy" id="1344416"/>
    <lineage>
        <taxon>Eukaryota</taxon>
        <taxon>Fungi</taxon>
        <taxon>Fungi incertae sedis</taxon>
        <taxon>Chytridiomycota</taxon>
        <taxon>Chytridiomycota incertae sedis</taxon>
        <taxon>Monoblepharidomycetes</taxon>
        <taxon>Monoblepharidales</taxon>
        <taxon>Gonapodyaceae</taxon>
        <taxon>Gonapodya</taxon>
    </lineage>
</organism>
<dbReference type="GO" id="GO:0016491">
    <property type="term" value="F:oxidoreductase activity"/>
    <property type="evidence" value="ECO:0007669"/>
    <property type="project" value="UniProtKB-KW"/>
</dbReference>
<dbReference type="PANTHER" id="PTHR24320">
    <property type="entry name" value="RETINOL DEHYDROGENASE"/>
    <property type="match status" value="1"/>
</dbReference>
<dbReference type="Pfam" id="PF00106">
    <property type="entry name" value="adh_short"/>
    <property type="match status" value="1"/>
</dbReference>
<dbReference type="OrthoDB" id="191139at2759"/>
<dbReference type="SUPFAM" id="SSF51735">
    <property type="entry name" value="NAD(P)-binding Rossmann-fold domains"/>
    <property type="match status" value="1"/>
</dbReference>
<keyword evidence="2" id="KW-0560">Oxidoreductase</keyword>
<name>A0A139A1L1_GONPJ</name>
<evidence type="ECO:0000256" key="2">
    <source>
        <dbReference type="ARBA" id="ARBA00023002"/>
    </source>
</evidence>
<comment type="similarity">
    <text evidence="1">Belongs to the short-chain dehydrogenases/reductases (SDR) family.</text>
</comment>
<proteinExistence type="inferred from homology"/>
<dbReference type="InterPro" id="IPR036291">
    <property type="entry name" value="NAD(P)-bd_dom_sf"/>
</dbReference>
<evidence type="ECO:0000256" key="1">
    <source>
        <dbReference type="ARBA" id="ARBA00006484"/>
    </source>
</evidence>
<gene>
    <name evidence="3" type="ORF">M427DRAFT_61871</name>
</gene>
<dbReference type="AlphaFoldDB" id="A0A139A1L1"/>
<dbReference type="STRING" id="1344416.A0A139A1L1"/>
<evidence type="ECO:0000313" key="3">
    <source>
        <dbReference type="EMBL" id="KXS10666.1"/>
    </source>
</evidence>
<reference evidence="3 4" key="1">
    <citation type="journal article" date="2015" name="Genome Biol. Evol.">
        <title>Phylogenomic analyses indicate that early fungi evolved digesting cell walls of algal ancestors of land plants.</title>
        <authorList>
            <person name="Chang Y."/>
            <person name="Wang S."/>
            <person name="Sekimoto S."/>
            <person name="Aerts A.L."/>
            <person name="Choi C."/>
            <person name="Clum A."/>
            <person name="LaButti K.M."/>
            <person name="Lindquist E.A."/>
            <person name="Yee Ngan C."/>
            <person name="Ohm R.A."/>
            <person name="Salamov A.A."/>
            <person name="Grigoriev I.V."/>
            <person name="Spatafora J.W."/>
            <person name="Berbee M.L."/>
        </authorList>
    </citation>
    <scope>NUCLEOTIDE SEQUENCE [LARGE SCALE GENOMIC DNA]</scope>
    <source>
        <strain evidence="3 4">JEL478</strain>
    </source>
</reference>